<proteinExistence type="predicted"/>
<feature type="transmembrane region" description="Helical" evidence="1">
    <location>
        <begin position="48"/>
        <end position="69"/>
    </location>
</feature>
<keyword evidence="1" id="KW-0472">Membrane</keyword>
<reference evidence="2" key="2">
    <citation type="journal article" date="2011" name="Microb. Ecol.">
        <title>Taxonomic and Functional Metagenomic Profiling of the Microbial Community in the Anoxic Sediment of a Sub-saline Shallow Lake (Laguna de Carrizo, Central Spain).</title>
        <authorList>
            <person name="Ferrer M."/>
            <person name="Guazzaroni M.E."/>
            <person name="Richter M."/>
            <person name="Garcia-Salamanca A."/>
            <person name="Yarza P."/>
            <person name="Suarez-Suarez A."/>
            <person name="Solano J."/>
            <person name="Alcaide M."/>
            <person name="van Dillewijn P."/>
            <person name="Molina-Henares M.A."/>
            <person name="Lopez-Cortes N."/>
            <person name="Al-Ramahi Y."/>
            <person name="Guerrero C."/>
            <person name="Acosta A."/>
            <person name="de Eugenio L.I."/>
            <person name="Martinez V."/>
            <person name="Marques S."/>
            <person name="Rojo F."/>
            <person name="Santero E."/>
            <person name="Genilloud O."/>
            <person name="Perez-Perez J."/>
            <person name="Rossello-Mora R."/>
            <person name="Ramos J.L."/>
        </authorList>
    </citation>
    <scope>NUCLEOTIDE SEQUENCE</scope>
</reference>
<sequence>MNYSIKDFNLKSEFIKNIFTLLSGSTIAQVITLLAIPVLTRIFTPQDFGFFAVYFSLATIVSTVATGRYELAIMLPKHKKDALSIVKG</sequence>
<dbReference type="EMBL" id="ADZX01000606">
    <property type="protein sequence ID" value="EFK95942.1"/>
    <property type="molecule type" value="Genomic_DNA"/>
</dbReference>
<name>D9PKG9_9ZZZZ</name>
<keyword evidence="1" id="KW-0812">Transmembrane</keyword>
<feature type="transmembrane region" description="Helical" evidence="1">
    <location>
        <begin position="21"/>
        <end position="42"/>
    </location>
</feature>
<accession>D9PKG9</accession>
<gene>
    <name evidence="2" type="ORF">LDC_2036</name>
</gene>
<reference evidence="2" key="1">
    <citation type="submission" date="2010-07" db="EMBL/GenBank/DDBJ databases">
        <authorList>
            <consortium name="CONSOLIDER consortium CSD2007-00005"/>
            <person name="Guazzaroni M.-E."/>
            <person name="Richter M."/>
            <person name="Garcia-Salamanca A."/>
            <person name="Yarza P."/>
            <person name="Ferrer M."/>
        </authorList>
    </citation>
    <scope>NUCLEOTIDE SEQUENCE</scope>
</reference>
<dbReference type="AlphaFoldDB" id="D9PKG9"/>
<organism evidence="2">
    <name type="scientific">sediment metagenome</name>
    <dbReference type="NCBI Taxonomy" id="749907"/>
    <lineage>
        <taxon>unclassified sequences</taxon>
        <taxon>metagenomes</taxon>
        <taxon>ecological metagenomes</taxon>
    </lineage>
</organism>
<evidence type="ECO:0000313" key="2">
    <source>
        <dbReference type="EMBL" id="EFK95942.1"/>
    </source>
</evidence>
<feature type="non-terminal residue" evidence="2">
    <location>
        <position position="88"/>
    </location>
</feature>
<protein>
    <submittedName>
        <fullName evidence="2">Polysaccharide biosynthesis protein</fullName>
    </submittedName>
</protein>
<comment type="caution">
    <text evidence="2">The sequence shown here is derived from an EMBL/GenBank/DDBJ whole genome shotgun (WGS) entry which is preliminary data.</text>
</comment>
<evidence type="ECO:0000256" key="1">
    <source>
        <dbReference type="SAM" id="Phobius"/>
    </source>
</evidence>
<keyword evidence="1" id="KW-1133">Transmembrane helix</keyword>